<evidence type="ECO:0000256" key="1">
    <source>
        <dbReference type="SAM" id="MobiDB-lite"/>
    </source>
</evidence>
<gene>
    <name evidence="2" type="ORF">PUN28_001653</name>
</gene>
<organism evidence="2 3">
    <name type="scientific">Cardiocondyla obscurior</name>
    <dbReference type="NCBI Taxonomy" id="286306"/>
    <lineage>
        <taxon>Eukaryota</taxon>
        <taxon>Metazoa</taxon>
        <taxon>Ecdysozoa</taxon>
        <taxon>Arthropoda</taxon>
        <taxon>Hexapoda</taxon>
        <taxon>Insecta</taxon>
        <taxon>Pterygota</taxon>
        <taxon>Neoptera</taxon>
        <taxon>Endopterygota</taxon>
        <taxon>Hymenoptera</taxon>
        <taxon>Apocrita</taxon>
        <taxon>Aculeata</taxon>
        <taxon>Formicoidea</taxon>
        <taxon>Formicidae</taxon>
        <taxon>Myrmicinae</taxon>
        <taxon>Cardiocondyla</taxon>
    </lineage>
</organism>
<reference evidence="2 3" key="1">
    <citation type="submission" date="2023-03" db="EMBL/GenBank/DDBJ databases">
        <title>High recombination rates correlate with genetic variation in Cardiocondyla obscurior ants.</title>
        <authorList>
            <person name="Errbii M."/>
        </authorList>
    </citation>
    <scope>NUCLEOTIDE SEQUENCE [LARGE SCALE GENOMIC DNA]</scope>
    <source>
        <strain evidence="2">Alpha-2009</strain>
        <tissue evidence="2">Whole body</tissue>
    </source>
</reference>
<accession>A0AAW2GQJ6</accession>
<feature type="region of interest" description="Disordered" evidence="1">
    <location>
        <begin position="1"/>
        <end position="35"/>
    </location>
</feature>
<feature type="compositionally biased region" description="Polar residues" evidence="1">
    <location>
        <begin position="1"/>
        <end position="15"/>
    </location>
</feature>
<evidence type="ECO:0000313" key="3">
    <source>
        <dbReference type="Proteomes" id="UP001430953"/>
    </source>
</evidence>
<sequence length="96" mass="11560">MHPFSPLSNCRTTEVSDGEDHYTLGERKKKRKQRTYRYTLPYQPNNRDSTSVLRKFRRVRESVISLRGRRSRRDPSCPCFRSVLRDQSCKRIRARK</sequence>
<evidence type="ECO:0000313" key="2">
    <source>
        <dbReference type="EMBL" id="KAL0129536.1"/>
    </source>
</evidence>
<dbReference type="Proteomes" id="UP001430953">
    <property type="component" value="Unassembled WGS sequence"/>
</dbReference>
<keyword evidence="3" id="KW-1185">Reference proteome</keyword>
<protein>
    <submittedName>
        <fullName evidence="2">Uncharacterized protein</fullName>
    </submittedName>
</protein>
<dbReference type="EMBL" id="JADYXP020000002">
    <property type="protein sequence ID" value="KAL0129536.1"/>
    <property type="molecule type" value="Genomic_DNA"/>
</dbReference>
<proteinExistence type="predicted"/>
<name>A0AAW2GQJ6_9HYME</name>
<dbReference type="AlphaFoldDB" id="A0AAW2GQJ6"/>
<comment type="caution">
    <text evidence="2">The sequence shown here is derived from an EMBL/GenBank/DDBJ whole genome shotgun (WGS) entry which is preliminary data.</text>
</comment>